<dbReference type="SUPFAM" id="SSF52540">
    <property type="entry name" value="P-loop containing nucleoside triphosphate hydrolases"/>
    <property type="match status" value="1"/>
</dbReference>
<evidence type="ECO:0000256" key="1">
    <source>
        <dbReference type="SAM" id="MobiDB-lite"/>
    </source>
</evidence>
<dbReference type="EMBL" id="CP034550">
    <property type="protein sequence ID" value="QFZ24039.1"/>
    <property type="molecule type" value="Genomic_DNA"/>
</dbReference>
<feature type="region of interest" description="Disordered" evidence="1">
    <location>
        <begin position="1"/>
        <end position="27"/>
    </location>
</feature>
<dbReference type="Gene3D" id="3.40.50.300">
    <property type="entry name" value="P-loop containing nucleotide triphosphate hydrolases"/>
    <property type="match status" value="1"/>
</dbReference>
<reference evidence="3" key="1">
    <citation type="journal article" date="2021" name="Curr. Microbiol.">
        <title>Complete genome of nocamycin-producing strain Saccharothrix syringae NRRL B-16468 reveals the biosynthetic potential for secondary metabolites.</title>
        <authorList>
            <person name="Mo X."/>
            <person name="Yang S."/>
        </authorList>
    </citation>
    <scope>NUCLEOTIDE SEQUENCE [LARGE SCALE GENOMIC DNA]</scope>
    <source>
        <strain evidence="3">ATCC 51364 / DSM 43886 / JCM 6844 / KCTC 9398 / NBRC 14523 / NRRL B-16468 / INA 2240</strain>
    </source>
</reference>
<dbReference type="OrthoDB" id="9799092at2"/>
<dbReference type="InterPro" id="IPR027417">
    <property type="entry name" value="P-loop_NTPase"/>
</dbReference>
<keyword evidence="3" id="KW-1185">Reference proteome</keyword>
<dbReference type="Proteomes" id="UP000325787">
    <property type="component" value="Chromosome"/>
</dbReference>
<dbReference type="KEGG" id="ssyi:EKG83_05160"/>
<name>A0A5Q0HD47_SACSY</name>
<evidence type="ECO:0000313" key="3">
    <source>
        <dbReference type="Proteomes" id="UP000325787"/>
    </source>
</evidence>
<dbReference type="Pfam" id="PF13671">
    <property type="entry name" value="AAA_33"/>
    <property type="match status" value="1"/>
</dbReference>
<protein>
    <submittedName>
        <fullName evidence="2">TmrB-like protein</fullName>
    </submittedName>
</protein>
<gene>
    <name evidence="2" type="ORF">EKG83_05160</name>
</gene>
<feature type="compositionally biased region" description="Basic and acidic residues" evidence="1">
    <location>
        <begin position="1"/>
        <end position="13"/>
    </location>
</feature>
<proteinExistence type="predicted"/>
<organism evidence="2 3">
    <name type="scientific">Saccharothrix syringae</name>
    <name type="common">Nocardiopsis syringae</name>
    <dbReference type="NCBI Taxonomy" id="103733"/>
    <lineage>
        <taxon>Bacteria</taxon>
        <taxon>Bacillati</taxon>
        <taxon>Actinomycetota</taxon>
        <taxon>Actinomycetes</taxon>
        <taxon>Pseudonocardiales</taxon>
        <taxon>Pseudonocardiaceae</taxon>
        <taxon>Saccharothrix</taxon>
    </lineage>
</organism>
<dbReference type="AlphaFoldDB" id="A0A5Q0HD47"/>
<evidence type="ECO:0000313" key="2">
    <source>
        <dbReference type="EMBL" id="QFZ24039.1"/>
    </source>
</evidence>
<sequence length="226" mass="25395">MRRRAEARSDPRVLPRRLTGSGGRVRRPGTRQRWWCRGVPGYRATVIIWLNGGFAAGKTTLARELHRRLPDALVYDPEDVGLMLWKWMTPNDDFQDLPSWRELVVATALSLRRHHAHTLIVPMSLVRDAYRAEILGGLADAGEDVLHVFLEADADVLEERLRARAPVSGDPESRQSVLDWALSRMDPAAAARQPDGTVVLRSDRLTPAELADEVLAAGRRHFDSTQ</sequence>
<accession>A0A5Q0HD47</accession>